<dbReference type="AlphaFoldDB" id="A0A1I1QBX4"/>
<dbReference type="GO" id="GO:1990281">
    <property type="term" value="C:efflux pump complex"/>
    <property type="evidence" value="ECO:0007669"/>
    <property type="project" value="TreeGrafter"/>
</dbReference>
<dbReference type="GO" id="GO:0015562">
    <property type="term" value="F:efflux transmembrane transporter activity"/>
    <property type="evidence" value="ECO:0007669"/>
    <property type="project" value="TreeGrafter"/>
</dbReference>
<keyword evidence="3" id="KW-1185">Reference proteome</keyword>
<evidence type="ECO:0000313" key="2">
    <source>
        <dbReference type="EMBL" id="SFD19581.1"/>
    </source>
</evidence>
<organism evidence="2 3">
    <name type="scientific">Klenkia taihuensis</name>
    <dbReference type="NCBI Taxonomy" id="1225127"/>
    <lineage>
        <taxon>Bacteria</taxon>
        <taxon>Bacillati</taxon>
        <taxon>Actinomycetota</taxon>
        <taxon>Actinomycetes</taxon>
        <taxon>Geodermatophilales</taxon>
        <taxon>Geodermatophilaceae</taxon>
        <taxon>Klenkia</taxon>
    </lineage>
</organism>
<feature type="compositionally biased region" description="Low complexity" evidence="1">
    <location>
        <begin position="214"/>
        <end position="225"/>
    </location>
</feature>
<sequence length="342" mass="33503">MRALRSVVLPTLRLLVWVVIAVALAVLAFRGPATEQASGPSEAPPVDLASPLVPVSLGTVSNVVSVQGTVAADPATPVRATAAGTVRRVLAAQGAAVTAGQPVLEIRSETERDPVTSTDADGNTVVTPREPLVTTTTVKAASAGTLTAMTALVDQVVAVGDTVGELSPGTLSITATLTQDEQFRLLAPPTTAEVTVQGGPAPFTCAGLALGAATSTSGTDPSTGGDPSGGTSGAPGTTARCSVPAGTAVFPGMAATVDVDAGTAADVLTLPITAVQGSVQNGTVWLAGPDGGDPVETPVTLGLNDGSLVQITGGVAEGDQVLEFVPVPDDTVVDGGMGGFGG</sequence>
<proteinExistence type="predicted"/>
<evidence type="ECO:0000256" key="1">
    <source>
        <dbReference type="SAM" id="MobiDB-lite"/>
    </source>
</evidence>
<dbReference type="OrthoDB" id="4401807at2"/>
<dbReference type="Gene3D" id="2.40.50.100">
    <property type="match status" value="1"/>
</dbReference>
<dbReference type="PANTHER" id="PTHR30469">
    <property type="entry name" value="MULTIDRUG RESISTANCE PROTEIN MDTA"/>
    <property type="match status" value="1"/>
</dbReference>
<dbReference type="Proteomes" id="UP000199022">
    <property type="component" value="Unassembled WGS sequence"/>
</dbReference>
<dbReference type="Gene3D" id="2.40.420.20">
    <property type="match status" value="1"/>
</dbReference>
<feature type="region of interest" description="Disordered" evidence="1">
    <location>
        <begin position="214"/>
        <end position="239"/>
    </location>
</feature>
<protein>
    <submittedName>
        <fullName evidence="2">Multidrug efflux pump subunit AcrA (Membrane-fusion protein)</fullName>
    </submittedName>
</protein>
<reference evidence="3" key="1">
    <citation type="submission" date="2016-10" db="EMBL/GenBank/DDBJ databases">
        <authorList>
            <person name="Varghese N."/>
            <person name="Submissions S."/>
        </authorList>
    </citation>
    <scope>NUCLEOTIDE SEQUENCE [LARGE SCALE GENOMIC DNA]</scope>
    <source>
        <strain evidence="3">DSM 45962</strain>
    </source>
</reference>
<dbReference type="STRING" id="1225127.SAMN05661030_2706"/>
<dbReference type="EMBL" id="FOMD01000003">
    <property type="protein sequence ID" value="SFD19581.1"/>
    <property type="molecule type" value="Genomic_DNA"/>
</dbReference>
<name>A0A1I1QBX4_9ACTN</name>
<dbReference type="RefSeq" id="WP_091559713.1">
    <property type="nucleotide sequence ID" value="NZ_BNAC01000001.1"/>
</dbReference>
<accession>A0A1I1QBX4</accession>
<gene>
    <name evidence="2" type="ORF">SAMN05661030_2706</name>
</gene>
<evidence type="ECO:0000313" key="3">
    <source>
        <dbReference type="Proteomes" id="UP000199022"/>
    </source>
</evidence>